<dbReference type="AlphaFoldDB" id="A0A7J8I2S6"/>
<dbReference type="EMBL" id="JACASF010000005">
    <property type="protein sequence ID" value="KAF6478591.1"/>
    <property type="molecule type" value="Genomic_DNA"/>
</dbReference>
<keyword evidence="2" id="KW-1185">Reference proteome</keyword>
<proteinExistence type="predicted"/>
<keyword evidence="1" id="KW-0675">Receptor</keyword>
<dbReference type="Proteomes" id="UP000550707">
    <property type="component" value="Unassembled WGS sequence"/>
</dbReference>
<protein>
    <submittedName>
        <fullName evidence="1">Signal sequence receptor subunit 3</fullName>
    </submittedName>
</protein>
<evidence type="ECO:0000313" key="1">
    <source>
        <dbReference type="EMBL" id="KAF6478591.1"/>
    </source>
</evidence>
<name>A0A7J8I2S6_MOLMO</name>
<comment type="caution">
    <text evidence="1">The sequence shown here is derived from an EMBL/GenBank/DDBJ whole genome shotgun (WGS) entry which is preliminary data.</text>
</comment>
<organism evidence="1 2">
    <name type="scientific">Molossus molossus</name>
    <name type="common">Pallas' mastiff bat</name>
    <name type="synonym">Vespertilio molossus</name>
    <dbReference type="NCBI Taxonomy" id="27622"/>
    <lineage>
        <taxon>Eukaryota</taxon>
        <taxon>Metazoa</taxon>
        <taxon>Chordata</taxon>
        <taxon>Craniata</taxon>
        <taxon>Vertebrata</taxon>
        <taxon>Euteleostomi</taxon>
        <taxon>Mammalia</taxon>
        <taxon>Eutheria</taxon>
        <taxon>Laurasiatheria</taxon>
        <taxon>Chiroptera</taxon>
        <taxon>Yangochiroptera</taxon>
        <taxon>Molossidae</taxon>
        <taxon>Molossus</taxon>
    </lineage>
</organism>
<evidence type="ECO:0000313" key="2">
    <source>
        <dbReference type="Proteomes" id="UP000550707"/>
    </source>
</evidence>
<accession>A0A7J8I2S6</accession>
<reference evidence="1 2" key="1">
    <citation type="journal article" date="2020" name="Nature">
        <title>Six reference-quality genomes reveal evolution of bat adaptations.</title>
        <authorList>
            <person name="Jebb D."/>
            <person name="Huang Z."/>
            <person name="Pippel M."/>
            <person name="Hughes G.M."/>
            <person name="Lavrichenko K."/>
            <person name="Devanna P."/>
            <person name="Winkler S."/>
            <person name="Jermiin L.S."/>
            <person name="Skirmuntt E.C."/>
            <person name="Katzourakis A."/>
            <person name="Burkitt-Gray L."/>
            <person name="Ray D.A."/>
            <person name="Sullivan K.A.M."/>
            <person name="Roscito J.G."/>
            <person name="Kirilenko B.M."/>
            <person name="Davalos L.M."/>
            <person name="Corthals A.P."/>
            <person name="Power M.L."/>
            <person name="Jones G."/>
            <person name="Ransome R.D."/>
            <person name="Dechmann D.K.N."/>
            <person name="Locatelli A.G."/>
            <person name="Puechmaille S.J."/>
            <person name="Fedrigo O."/>
            <person name="Jarvis E.D."/>
            <person name="Hiller M."/>
            <person name="Vernes S.C."/>
            <person name="Myers E.W."/>
            <person name="Teeling E.C."/>
        </authorList>
    </citation>
    <scope>NUCLEOTIDE SEQUENCE [LARGE SCALE GENOMIC DNA]</scope>
    <source>
        <strain evidence="1">MMolMol1</strain>
        <tissue evidence="1">Muscle</tissue>
    </source>
</reference>
<sequence length="42" mass="4980">MKLVLESCGRRMKLLIMKLQHFPSSITTPYSWSWSLLHPSLY</sequence>
<gene>
    <name evidence="1" type="ORF">HJG59_017439</name>
</gene>